<dbReference type="SMART" id="SM00240">
    <property type="entry name" value="FHA"/>
    <property type="match status" value="1"/>
</dbReference>
<evidence type="ECO:0000256" key="1">
    <source>
        <dbReference type="SAM" id="MobiDB-lite"/>
    </source>
</evidence>
<dbReference type="CDD" id="cd00060">
    <property type="entry name" value="FHA"/>
    <property type="match status" value="1"/>
</dbReference>
<dbReference type="InterPro" id="IPR050923">
    <property type="entry name" value="Cell_Proc_Reg/RNA_Proc"/>
</dbReference>
<dbReference type="EMBL" id="NIDE01000014">
    <property type="protein sequence ID" value="OWK38727.1"/>
    <property type="molecule type" value="Genomic_DNA"/>
</dbReference>
<evidence type="ECO:0000313" key="4">
    <source>
        <dbReference type="Proteomes" id="UP000214646"/>
    </source>
</evidence>
<dbReference type="Gene3D" id="2.60.200.20">
    <property type="match status" value="1"/>
</dbReference>
<sequence>MKIQLVVAAGVHKGKAIDVPGAQFVIGRDEGCHLRPASPLISNKHCVVFVRDGKAFAKDMGSTNGTFVNDERIEGECEIKQGDRLRLGPLEFTIALSPGGPSDSTPLPDALKAVKSGSSAAQKPVAPPKPNVTAIPKPTAHSTGSSANHVSLDGATAEKKPAAPSKPPTQKSAGPKPEPVKAPTPVSPLPPPAPVPTAHNDGDDHAAAMLLGMGDEDPPGSEPQVPEGSTVMELPSVDAAKLAAAAKEAEAKKKIAAPDASGAARDALSRYARRPNTNK</sequence>
<protein>
    <recommendedName>
        <fullName evidence="2">FHA domain-containing protein</fullName>
    </recommendedName>
</protein>
<dbReference type="Pfam" id="PF00498">
    <property type="entry name" value="FHA"/>
    <property type="match status" value="1"/>
</dbReference>
<proteinExistence type="predicted"/>
<evidence type="ECO:0000313" key="3">
    <source>
        <dbReference type="EMBL" id="OWK38727.1"/>
    </source>
</evidence>
<feature type="domain" description="FHA" evidence="2">
    <location>
        <begin position="24"/>
        <end position="73"/>
    </location>
</feature>
<dbReference type="InterPro" id="IPR008984">
    <property type="entry name" value="SMAD_FHA_dom_sf"/>
</dbReference>
<feature type="region of interest" description="Disordered" evidence="1">
    <location>
        <begin position="96"/>
        <end position="231"/>
    </location>
</feature>
<name>A0A225DRI5_9BACT</name>
<keyword evidence="4" id="KW-1185">Reference proteome</keyword>
<dbReference type="RefSeq" id="WP_088258451.1">
    <property type="nucleotide sequence ID" value="NZ_NIDE01000014.1"/>
</dbReference>
<feature type="compositionally biased region" description="Polar residues" evidence="1">
    <location>
        <begin position="140"/>
        <end position="149"/>
    </location>
</feature>
<gene>
    <name evidence="3" type="ORF">FRUB_07847</name>
</gene>
<comment type="caution">
    <text evidence="3">The sequence shown here is derived from an EMBL/GenBank/DDBJ whole genome shotgun (WGS) entry which is preliminary data.</text>
</comment>
<reference evidence="4" key="1">
    <citation type="submission" date="2017-06" db="EMBL/GenBank/DDBJ databases">
        <title>Genome analysis of Fimbriiglobus ruber SP5, the first member of the order Planctomycetales with confirmed chitinolytic capability.</title>
        <authorList>
            <person name="Ravin N.V."/>
            <person name="Rakitin A.L."/>
            <person name="Ivanova A.A."/>
            <person name="Beletsky A.V."/>
            <person name="Kulichevskaya I.S."/>
            <person name="Mardanov A.V."/>
            <person name="Dedysh S.N."/>
        </authorList>
    </citation>
    <scope>NUCLEOTIDE SEQUENCE [LARGE SCALE GENOMIC DNA]</scope>
    <source>
        <strain evidence="4">SP5</strain>
    </source>
</reference>
<dbReference type="InterPro" id="IPR000253">
    <property type="entry name" value="FHA_dom"/>
</dbReference>
<dbReference type="SUPFAM" id="SSF49879">
    <property type="entry name" value="SMAD/FHA domain"/>
    <property type="match status" value="1"/>
</dbReference>
<evidence type="ECO:0000259" key="2">
    <source>
        <dbReference type="PROSITE" id="PS50006"/>
    </source>
</evidence>
<feature type="compositionally biased region" description="Low complexity" evidence="1">
    <location>
        <begin position="257"/>
        <end position="266"/>
    </location>
</feature>
<organism evidence="3 4">
    <name type="scientific">Fimbriiglobus ruber</name>
    <dbReference type="NCBI Taxonomy" id="1908690"/>
    <lineage>
        <taxon>Bacteria</taxon>
        <taxon>Pseudomonadati</taxon>
        <taxon>Planctomycetota</taxon>
        <taxon>Planctomycetia</taxon>
        <taxon>Gemmatales</taxon>
        <taxon>Gemmataceae</taxon>
        <taxon>Fimbriiglobus</taxon>
    </lineage>
</organism>
<accession>A0A225DRI5</accession>
<dbReference type="PROSITE" id="PS50006">
    <property type="entry name" value="FHA_DOMAIN"/>
    <property type="match status" value="1"/>
</dbReference>
<feature type="compositionally biased region" description="Pro residues" evidence="1">
    <location>
        <begin position="176"/>
        <end position="195"/>
    </location>
</feature>
<dbReference type="PANTHER" id="PTHR23308">
    <property type="entry name" value="NUCLEAR INHIBITOR OF PROTEIN PHOSPHATASE-1"/>
    <property type="match status" value="1"/>
</dbReference>
<dbReference type="AlphaFoldDB" id="A0A225DRI5"/>
<dbReference type="Proteomes" id="UP000214646">
    <property type="component" value="Unassembled WGS sequence"/>
</dbReference>
<feature type="region of interest" description="Disordered" evidence="1">
    <location>
        <begin position="243"/>
        <end position="279"/>
    </location>
</feature>
<dbReference type="OrthoDB" id="283378at2"/>